<evidence type="ECO:0000313" key="2">
    <source>
        <dbReference type="Proteomes" id="UP000594014"/>
    </source>
</evidence>
<gene>
    <name evidence="1" type="ORF">FRZ06_18735</name>
</gene>
<sequence length="353" mass="39030">MKKDSKLLKIGVLGCGQISQAAHLEACNRAHNAKLYAICDVAEDLLEKMASSHNVRVTYNDYTRMLADPEIDAVIIGIADQFHVSCAKQAILAGKHVLVEKPLGVTVQECEELRELSEKAGLIVQVGNMKRFDQGVCFARDFIQNEIGELLVIKAWYCDSTYRYTVTDNVQPIIVQSEKAKKPSGDPKSDKGKYYMLTHGSHLVDTARFLGGEIKSVDAQLVKKYDSYSWQVAVEFANGSIGNLDLTVAVRMDWHEGFHVYGEHGSVVGKTYNPWLFKSSDVEVFSSKDGLYRRPIAADGHFYKRQVEGFADTILNHTALQGASIDDGIAAMRTISAIHQSAATGRRVNLADV</sequence>
<dbReference type="Proteomes" id="UP000594014">
    <property type="component" value="Chromosome"/>
</dbReference>
<accession>A0ACD1AFP6</accession>
<reference evidence="1" key="1">
    <citation type="submission" date="2019-08" db="EMBL/GenBank/DDBJ databases">
        <title>Genome sequence of Clostridiales bacterium MT110.</title>
        <authorList>
            <person name="Cao J."/>
        </authorList>
    </citation>
    <scope>NUCLEOTIDE SEQUENCE</scope>
    <source>
        <strain evidence="1">MT110</strain>
    </source>
</reference>
<name>A0ACD1AFP6_9FIRM</name>
<evidence type="ECO:0000313" key="1">
    <source>
        <dbReference type="EMBL" id="QOX65239.1"/>
    </source>
</evidence>
<proteinExistence type="predicted"/>
<dbReference type="EMBL" id="CP042469">
    <property type="protein sequence ID" value="QOX65239.1"/>
    <property type="molecule type" value="Genomic_DNA"/>
</dbReference>
<organism evidence="1 2">
    <name type="scientific">Anoxybacterium hadale</name>
    <dbReference type="NCBI Taxonomy" id="3408580"/>
    <lineage>
        <taxon>Bacteria</taxon>
        <taxon>Bacillati</taxon>
        <taxon>Bacillota</taxon>
        <taxon>Clostridia</taxon>
        <taxon>Peptostreptococcales</taxon>
        <taxon>Anaerovoracaceae</taxon>
        <taxon>Anoxybacterium</taxon>
    </lineage>
</organism>
<keyword evidence="2" id="KW-1185">Reference proteome</keyword>
<protein>
    <submittedName>
        <fullName evidence="1">Gfo/Idh/MocA family oxidoreductase</fullName>
    </submittedName>
</protein>